<gene>
    <name evidence="2" type="ORF">CP980_19370</name>
</gene>
<dbReference type="KEGG" id="svn:CP980_19370"/>
<keyword evidence="3" id="KW-1185">Reference proteome</keyword>
<accession>A0A5J6J7Z5</accession>
<dbReference type="Proteomes" id="UP000325563">
    <property type="component" value="Chromosome"/>
</dbReference>
<dbReference type="EMBL" id="CP023692">
    <property type="protein sequence ID" value="QEV46970.1"/>
    <property type="molecule type" value="Genomic_DNA"/>
</dbReference>
<organism evidence="2 3">
    <name type="scientific">Streptomyces vinaceus</name>
    <dbReference type="NCBI Taxonomy" id="1960"/>
    <lineage>
        <taxon>Bacteria</taxon>
        <taxon>Bacillati</taxon>
        <taxon>Actinomycetota</taxon>
        <taxon>Actinomycetes</taxon>
        <taxon>Kitasatosporales</taxon>
        <taxon>Streptomycetaceae</taxon>
        <taxon>Streptomyces</taxon>
    </lineage>
</organism>
<dbReference type="AlphaFoldDB" id="A0A5J6J7Z5"/>
<name>A0A5J6J7Z5_STRVI</name>
<sequence length="115" mass="12338">MKWRDSPRVPKPREALDPYRFPGMRDLENREDTEGAWGGVGTGDAALASSVPIPDPGEQSRSRIGAAHHRRLELHAALTAAGIPPLAGDLHAIEAVSALDDTTNAAVRRWIAGAR</sequence>
<feature type="compositionally biased region" description="Basic and acidic residues" evidence="1">
    <location>
        <begin position="1"/>
        <end position="33"/>
    </location>
</feature>
<protein>
    <submittedName>
        <fullName evidence="2">Uncharacterized protein</fullName>
    </submittedName>
</protein>
<evidence type="ECO:0000256" key="1">
    <source>
        <dbReference type="SAM" id="MobiDB-lite"/>
    </source>
</evidence>
<feature type="region of interest" description="Disordered" evidence="1">
    <location>
        <begin position="1"/>
        <end position="64"/>
    </location>
</feature>
<evidence type="ECO:0000313" key="2">
    <source>
        <dbReference type="EMBL" id="QEV46970.1"/>
    </source>
</evidence>
<proteinExistence type="predicted"/>
<dbReference type="RefSeq" id="WP_150528697.1">
    <property type="nucleotide sequence ID" value="NZ_BNBW01000013.1"/>
</dbReference>
<reference evidence="2 3" key="1">
    <citation type="submission" date="2017-09" db="EMBL/GenBank/DDBJ databases">
        <authorList>
            <person name="Lee N."/>
            <person name="Cho B.-K."/>
        </authorList>
    </citation>
    <scope>NUCLEOTIDE SEQUENCE [LARGE SCALE GENOMIC DNA]</scope>
    <source>
        <strain evidence="2 3">ATCC 27476</strain>
    </source>
</reference>
<dbReference type="GeneID" id="95612704"/>
<evidence type="ECO:0000313" key="3">
    <source>
        <dbReference type="Proteomes" id="UP000325563"/>
    </source>
</evidence>